<comment type="similarity">
    <text evidence="2">Belongs to the outer membrane factor (OMF) (TC 1.B.17) family.</text>
</comment>
<organism evidence="9 10">
    <name type="scientific">Alteriqipengyuania abyssalis</name>
    <dbReference type="NCBI Taxonomy" id="2860200"/>
    <lineage>
        <taxon>Bacteria</taxon>
        <taxon>Pseudomonadati</taxon>
        <taxon>Pseudomonadota</taxon>
        <taxon>Alphaproteobacteria</taxon>
        <taxon>Sphingomonadales</taxon>
        <taxon>Erythrobacteraceae</taxon>
        <taxon>Alteriqipengyuania</taxon>
    </lineage>
</organism>
<keyword evidence="8" id="KW-0732">Signal</keyword>
<evidence type="ECO:0000256" key="2">
    <source>
        <dbReference type="ARBA" id="ARBA00007613"/>
    </source>
</evidence>
<evidence type="ECO:0000256" key="8">
    <source>
        <dbReference type="SAM" id="SignalP"/>
    </source>
</evidence>
<dbReference type="NCBIfam" id="TIGR01844">
    <property type="entry name" value="type_I_sec_TolC"/>
    <property type="match status" value="1"/>
</dbReference>
<evidence type="ECO:0000256" key="3">
    <source>
        <dbReference type="ARBA" id="ARBA00022448"/>
    </source>
</evidence>
<evidence type="ECO:0000256" key="4">
    <source>
        <dbReference type="ARBA" id="ARBA00022452"/>
    </source>
</evidence>
<feature type="signal peptide" evidence="8">
    <location>
        <begin position="1"/>
        <end position="20"/>
    </location>
</feature>
<feature type="chain" id="PRO_5046347918" evidence="8">
    <location>
        <begin position="21"/>
        <end position="427"/>
    </location>
</feature>
<comment type="subcellular location">
    <subcellularLocation>
        <location evidence="1">Cell outer membrane</location>
    </subcellularLocation>
</comment>
<dbReference type="InterPro" id="IPR010130">
    <property type="entry name" value="T1SS_OMP_TolC"/>
</dbReference>
<proteinExistence type="inferred from homology"/>
<dbReference type="Pfam" id="PF02321">
    <property type="entry name" value="OEP"/>
    <property type="match status" value="2"/>
</dbReference>
<sequence length="427" mass="44446">MTRAVLLAGVALVGAAPAQADTLRDAIAAAYATNPTLAEAQARQEALEEAPEQARAEGRPTLSAVAGAGYDDLGYGSAGSADLQAAMPIWTGGRVASSVRATTADVAAGAQVVRNREAAVLQQVVTAYADLLFAQEAVEVARIGIERLNRQVGEAQSRFDLGQATKTDVAQLQAQRSSVVANLADAEAALASARAAYRAVVGEEPGALEDDVPPPAMLPADLANARADAELANPRLLERLRIVDASEARIDRAHAEGAPSVELAGAYGRGVQEIGGDLRGYDNAASVGVTLRIPLLTGGLVASRVREAEATARADRYAVRAELRETMRAVETAWATLQAAGQREEASRDGLAAAQIALDGVRAEYEFGLRSTIDILLAEQSYRSAQLALARARSDVLMAQAALLRATGHLDRAAFLGQQGEIGTIPG</sequence>
<keyword evidence="7" id="KW-0998">Cell outer membrane</keyword>
<evidence type="ECO:0000256" key="1">
    <source>
        <dbReference type="ARBA" id="ARBA00004442"/>
    </source>
</evidence>
<protein>
    <submittedName>
        <fullName evidence="9">TolC family outer membrane protein</fullName>
    </submittedName>
</protein>
<keyword evidence="3" id="KW-0813">Transport</keyword>
<dbReference type="InterPro" id="IPR051906">
    <property type="entry name" value="TolC-like"/>
</dbReference>
<gene>
    <name evidence="9" type="ORF">KYN89_11545</name>
</gene>
<dbReference type="PANTHER" id="PTHR30026:SF22">
    <property type="entry name" value="OUTER MEMBRANE EFFLUX PROTEIN"/>
    <property type="match status" value="1"/>
</dbReference>
<dbReference type="Gene3D" id="1.20.1600.10">
    <property type="entry name" value="Outer membrane efflux proteins (OEP)"/>
    <property type="match status" value="1"/>
</dbReference>
<accession>A0ABS7PHG8</accession>
<dbReference type="RefSeq" id="WP_222825196.1">
    <property type="nucleotide sequence ID" value="NZ_JAHWXP010000003.1"/>
</dbReference>
<dbReference type="Proteomes" id="UP000759298">
    <property type="component" value="Unassembled WGS sequence"/>
</dbReference>
<evidence type="ECO:0000313" key="9">
    <source>
        <dbReference type="EMBL" id="MBY8337675.1"/>
    </source>
</evidence>
<evidence type="ECO:0000256" key="5">
    <source>
        <dbReference type="ARBA" id="ARBA00022692"/>
    </source>
</evidence>
<keyword evidence="5" id="KW-0812">Transmembrane</keyword>
<dbReference type="SUPFAM" id="SSF56954">
    <property type="entry name" value="Outer membrane efflux proteins (OEP)"/>
    <property type="match status" value="1"/>
</dbReference>
<keyword evidence="10" id="KW-1185">Reference proteome</keyword>
<keyword evidence="4" id="KW-1134">Transmembrane beta strand</keyword>
<evidence type="ECO:0000313" key="10">
    <source>
        <dbReference type="Proteomes" id="UP000759298"/>
    </source>
</evidence>
<name>A0ABS7PHG8_9SPHN</name>
<dbReference type="EMBL" id="JAHWXP010000003">
    <property type="protein sequence ID" value="MBY8337675.1"/>
    <property type="molecule type" value="Genomic_DNA"/>
</dbReference>
<dbReference type="InterPro" id="IPR003423">
    <property type="entry name" value="OMP_efflux"/>
</dbReference>
<reference evidence="9 10" key="1">
    <citation type="submission" date="2021-07" db="EMBL/GenBank/DDBJ databases">
        <title>Alteriqipengyuania abyssalis NZ-12B nov, sp.nov isolated from deep sea sponge in pacific ocean.</title>
        <authorList>
            <person name="Tareen S."/>
            <person name="Wink J."/>
        </authorList>
    </citation>
    <scope>NUCLEOTIDE SEQUENCE [LARGE SCALE GENOMIC DNA]</scope>
    <source>
        <strain evidence="9 10">NZ-12B</strain>
    </source>
</reference>
<evidence type="ECO:0000256" key="7">
    <source>
        <dbReference type="ARBA" id="ARBA00023237"/>
    </source>
</evidence>
<comment type="caution">
    <text evidence="9">The sequence shown here is derived from an EMBL/GenBank/DDBJ whole genome shotgun (WGS) entry which is preliminary data.</text>
</comment>
<dbReference type="PANTHER" id="PTHR30026">
    <property type="entry name" value="OUTER MEMBRANE PROTEIN TOLC"/>
    <property type="match status" value="1"/>
</dbReference>
<evidence type="ECO:0000256" key="6">
    <source>
        <dbReference type="ARBA" id="ARBA00023136"/>
    </source>
</evidence>
<keyword evidence="6" id="KW-0472">Membrane</keyword>